<gene>
    <name evidence="1" type="ORF">SCMC78_43330</name>
</gene>
<proteinExistence type="predicted"/>
<name>A0AB33KIT4_9ACTN</name>
<sequence length="262" mass="28709">MSQVRILPGAQRTTKPTWGFSARKALRPPASLDGVESAAPRGNVGLALLRLRSRLPNDERMSLHRLRSLARRALPALLVVQAALLPLQSASAAEHGAPSCRSSDTCGSVIVAPVSQAAPDEGDCTSPEPVVCLIRSETPEEREVARDQRMRYHDLLEDMERTECAMRAEGRSEEDIARTLVQMRNEAKDVVRAGMTPEQVAELEARNQKKYGNPLGPTADQLYLKYGSWEKVSEAATRSSAAVDRELGLEFRHCPCDVLQAA</sequence>
<accession>A0AB33KIT4</accession>
<reference evidence="1" key="1">
    <citation type="submission" date="2024-07" db="EMBL/GenBank/DDBJ databases">
        <title>Complete genome sequences of cellulolytic bacteria, Kitasatospora sp. CMC57 and Streptomyces sp. CMC78, isolated from Japanese agricultural soil.</title>
        <authorList>
            <person name="Hashimoto T."/>
            <person name="Ito M."/>
            <person name="Iwamoto M."/>
            <person name="Fukahori D."/>
            <person name="Shoda T."/>
            <person name="Sakoda M."/>
            <person name="Morohoshi T."/>
            <person name="Mitsuboshi M."/>
            <person name="Nishizawa T."/>
        </authorList>
    </citation>
    <scope>NUCLEOTIDE SEQUENCE</scope>
    <source>
        <strain evidence="1">CMC78</strain>
    </source>
</reference>
<dbReference type="AlphaFoldDB" id="A0AB33KIT4"/>
<protein>
    <recommendedName>
        <fullName evidence="2">Lipoprotein</fullName>
    </recommendedName>
</protein>
<dbReference type="KEGG" id="stcm:SCMC78_43330"/>
<dbReference type="EMBL" id="AP035884">
    <property type="protein sequence ID" value="BFP54526.1"/>
    <property type="molecule type" value="Genomic_DNA"/>
</dbReference>
<evidence type="ECO:0008006" key="2">
    <source>
        <dbReference type="Google" id="ProtNLM"/>
    </source>
</evidence>
<evidence type="ECO:0000313" key="1">
    <source>
        <dbReference type="EMBL" id="BFP54526.1"/>
    </source>
</evidence>
<organism evidence="1">
    <name type="scientific">Streptomyces sp. CMC78</name>
    <dbReference type="NCBI Taxonomy" id="3231512"/>
    <lineage>
        <taxon>Bacteria</taxon>
        <taxon>Bacillati</taxon>
        <taxon>Actinomycetota</taxon>
        <taxon>Actinomycetes</taxon>
        <taxon>Kitasatosporales</taxon>
        <taxon>Streptomycetaceae</taxon>
        <taxon>Streptomyces</taxon>
    </lineage>
</organism>